<dbReference type="AlphaFoldDB" id="A0A9Q5I0W5"/>
<dbReference type="PROSITE" id="PS00383">
    <property type="entry name" value="TYR_PHOSPHATASE_1"/>
    <property type="match status" value="1"/>
</dbReference>
<name>A0A9Q5I0W5_SANBA</name>
<dbReference type="SMART" id="SM00450">
    <property type="entry name" value="RHOD"/>
    <property type="match status" value="1"/>
</dbReference>
<feature type="compositionally biased region" description="Polar residues" evidence="3">
    <location>
        <begin position="1177"/>
        <end position="1186"/>
    </location>
</feature>
<feature type="region of interest" description="Disordered" evidence="3">
    <location>
        <begin position="836"/>
        <end position="1006"/>
    </location>
</feature>
<dbReference type="InterPro" id="IPR016130">
    <property type="entry name" value="Tyr_Pase_AS"/>
</dbReference>
<dbReference type="InterPro" id="IPR000242">
    <property type="entry name" value="PTP_cat"/>
</dbReference>
<feature type="compositionally biased region" description="Low complexity" evidence="3">
    <location>
        <begin position="287"/>
        <end position="298"/>
    </location>
</feature>
<dbReference type="PRINTS" id="PR00700">
    <property type="entry name" value="PRTYPHPHTASE"/>
</dbReference>
<dbReference type="InterPro" id="IPR001763">
    <property type="entry name" value="Rhodanese-like_dom"/>
</dbReference>
<feature type="region of interest" description="Disordered" evidence="3">
    <location>
        <begin position="1021"/>
        <end position="1086"/>
    </location>
</feature>
<dbReference type="Pfam" id="PF00102">
    <property type="entry name" value="Y_phosphatase"/>
    <property type="match status" value="1"/>
</dbReference>
<feature type="domain" description="Rhodanese" evidence="6">
    <location>
        <begin position="122"/>
        <end position="238"/>
    </location>
</feature>
<dbReference type="SMART" id="SM00404">
    <property type="entry name" value="PTPc_motif"/>
    <property type="match status" value="1"/>
</dbReference>
<feature type="compositionally biased region" description="Low complexity" evidence="3">
    <location>
        <begin position="67"/>
        <end position="84"/>
    </location>
</feature>
<feature type="domain" description="Tyrosine-protein phosphatase" evidence="4">
    <location>
        <begin position="423"/>
        <end position="648"/>
    </location>
</feature>
<accession>A0A9Q5I0W5</accession>
<dbReference type="PROSITE" id="PS50206">
    <property type="entry name" value="RHODANESE_3"/>
    <property type="match status" value="1"/>
</dbReference>
<organism evidence="7 8">
    <name type="scientific">Sanghuangporus baumii</name>
    <name type="common">Phellinus baumii</name>
    <dbReference type="NCBI Taxonomy" id="108892"/>
    <lineage>
        <taxon>Eukaryota</taxon>
        <taxon>Fungi</taxon>
        <taxon>Dikarya</taxon>
        <taxon>Basidiomycota</taxon>
        <taxon>Agaricomycotina</taxon>
        <taxon>Agaricomycetes</taxon>
        <taxon>Hymenochaetales</taxon>
        <taxon>Hymenochaetaceae</taxon>
        <taxon>Sanghuangporus</taxon>
    </lineage>
</organism>
<dbReference type="Pfam" id="PF00581">
    <property type="entry name" value="Rhodanese"/>
    <property type="match status" value="1"/>
</dbReference>
<dbReference type="EMBL" id="LNZH02000161">
    <property type="protein sequence ID" value="OCB89227.1"/>
    <property type="molecule type" value="Genomic_DNA"/>
</dbReference>
<evidence type="ECO:0000256" key="3">
    <source>
        <dbReference type="SAM" id="MobiDB-lite"/>
    </source>
</evidence>
<feature type="region of interest" description="Disordered" evidence="3">
    <location>
        <begin position="382"/>
        <end position="410"/>
    </location>
</feature>
<feature type="compositionally biased region" description="Gly residues" evidence="3">
    <location>
        <begin position="904"/>
        <end position="916"/>
    </location>
</feature>
<feature type="domain" description="Tyrosine specific protein phosphatases" evidence="5">
    <location>
        <begin position="598"/>
        <end position="639"/>
    </location>
</feature>
<dbReference type="InterPro" id="IPR003595">
    <property type="entry name" value="Tyr_Pase_cat"/>
</dbReference>
<dbReference type="PROSITE" id="PS50056">
    <property type="entry name" value="TYR_PHOSPHATASE_2"/>
    <property type="match status" value="1"/>
</dbReference>
<dbReference type="Gene3D" id="3.90.190.10">
    <property type="entry name" value="Protein tyrosine phosphatase superfamily"/>
    <property type="match status" value="2"/>
</dbReference>
<feature type="region of interest" description="Disordered" evidence="3">
    <location>
        <begin position="47"/>
        <end position="109"/>
    </location>
</feature>
<dbReference type="PROSITE" id="PS50055">
    <property type="entry name" value="TYR_PHOSPHATASE_PTP"/>
    <property type="match status" value="1"/>
</dbReference>
<feature type="compositionally biased region" description="Polar residues" evidence="3">
    <location>
        <begin position="702"/>
        <end position="712"/>
    </location>
</feature>
<keyword evidence="8" id="KW-1185">Reference proteome</keyword>
<gene>
    <name evidence="7" type="ORF">A7U60_g3594</name>
</gene>
<feature type="compositionally biased region" description="Polar residues" evidence="3">
    <location>
        <begin position="664"/>
        <end position="675"/>
    </location>
</feature>
<dbReference type="PANTHER" id="PTHR19134">
    <property type="entry name" value="RECEPTOR-TYPE TYROSINE-PROTEIN PHOSPHATASE"/>
    <property type="match status" value="1"/>
</dbReference>
<dbReference type="SUPFAM" id="SSF52821">
    <property type="entry name" value="Rhodanese/Cell cycle control phosphatase"/>
    <property type="match status" value="1"/>
</dbReference>
<dbReference type="EC" id="3.1.3.48" evidence="2"/>
<comment type="caution">
    <text evidence="7">The sequence shown here is derived from an EMBL/GenBank/DDBJ whole genome shotgun (WGS) entry which is preliminary data.</text>
</comment>
<dbReference type="PANTHER" id="PTHR19134:SF561">
    <property type="entry name" value="PROTEIN TYROSINE PHOSPHATASE 36E, ISOFORM A"/>
    <property type="match status" value="1"/>
</dbReference>
<evidence type="ECO:0000313" key="8">
    <source>
        <dbReference type="Proteomes" id="UP000757232"/>
    </source>
</evidence>
<comment type="similarity">
    <text evidence="1">Belongs to the protein-tyrosine phosphatase family. Non-receptor class subfamily.</text>
</comment>
<feature type="compositionally biased region" description="Low complexity" evidence="3">
    <location>
        <begin position="770"/>
        <end position="787"/>
    </location>
</feature>
<feature type="region of interest" description="Disordered" evidence="3">
    <location>
        <begin position="764"/>
        <end position="791"/>
    </location>
</feature>
<proteinExistence type="inferred from homology"/>
<feature type="compositionally biased region" description="Low complexity" evidence="3">
    <location>
        <begin position="839"/>
        <end position="867"/>
    </location>
</feature>
<dbReference type="Gene3D" id="3.40.250.10">
    <property type="entry name" value="Rhodanese-like domain"/>
    <property type="match status" value="1"/>
</dbReference>
<evidence type="ECO:0000256" key="2">
    <source>
        <dbReference type="ARBA" id="ARBA00013064"/>
    </source>
</evidence>
<protein>
    <recommendedName>
        <fullName evidence="2">protein-tyrosine-phosphatase</fullName>
        <ecNumber evidence="2">3.1.3.48</ecNumber>
    </recommendedName>
</protein>
<feature type="compositionally biased region" description="Low complexity" evidence="3">
    <location>
        <begin position="1031"/>
        <end position="1047"/>
    </location>
</feature>
<dbReference type="SUPFAM" id="SSF52799">
    <property type="entry name" value="(Phosphotyrosine protein) phosphatases II"/>
    <property type="match status" value="1"/>
</dbReference>
<dbReference type="OrthoDB" id="6058203at2759"/>
<dbReference type="InterPro" id="IPR050348">
    <property type="entry name" value="Protein-Tyr_Phosphatase"/>
</dbReference>
<evidence type="ECO:0000259" key="6">
    <source>
        <dbReference type="PROSITE" id="PS50206"/>
    </source>
</evidence>
<dbReference type="InterPro" id="IPR000387">
    <property type="entry name" value="Tyr_Pase_dom"/>
</dbReference>
<dbReference type="InterPro" id="IPR029021">
    <property type="entry name" value="Prot-tyrosine_phosphatase-like"/>
</dbReference>
<feature type="region of interest" description="Disordered" evidence="3">
    <location>
        <begin position="653"/>
        <end position="730"/>
    </location>
</feature>
<evidence type="ECO:0000313" key="7">
    <source>
        <dbReference type="EMBL" id="OCB89227.1"/>
    </source>
</evidence>
<reference evidence="7" key="1">
    <citation type="submission" date="2016-06" db="EMBL/GenBank/DDBJ databases">
        <title>Draft Genome sequence of the fungus Inonotus baumii.</title>
        <authorList>
            <person name="Zhu H."/>
            <person name="Lin W."/>
        </authorList>
    </citation>
    <scope>NUCLEOTIDE SEQUENCE</scope>
    <source>
        <strain evidence="7">821</strain>
    </source>
</reference>
<feature type="compositionally biased region" description="Low complexity" evidence="3">
    <location>
        <begin position="1217"/>
        <end position="1230"/>
    </location>
</feature>
<feature type="compositionally biased region" description="Low complexity" evidence="3">
    <location>
        <begin position="917"/>
        <end position="970"/>
    </location>
</feature>
<feature type="region of interest" description="Disordered" evidence="3">
    <location>
        <begin position="268"/>
        <end position="299"/>
    </location>
</feature>
<dbReference type="Proteomes" id="UP000757232">
    <property type="component" value="Unassembled WGS sequence"/>
</dbReference>
<evidence type="ECO:0000259" key="5">
    <source>
        <dbReference type="PROSITE" id="PS50056"/>
    </source>
</evidence>
<feature type="compositionally biased region" description="Low complexity" evidence="3">
    <location>
        <begin position="91"/>
        <end position="107"/>
    </location>
</feature>
<feature type="region of interest" description="Disordered" evidence="3">
    <location>
        <begin position="1"/>
        <end position="27"/>
    </location>
</feature>
<sequence>MSNNIDNDPDDFFKAAPPPSAAHPNAENIDLFAQAIAGRFSNPDMTKLTARLSPSRPAGPSTPPRNASSLAFPSSTPTPATPLARMSLNRSSSPHQPSPSISSSSNSDFTVTTPRDVSVILGTPNVLVLDIRPHSAYAVARLPHAISLSVPSTLLKRPAFTLHKLATMLPSASARSRFEAWSSASRILVYDADSTALADGSNLLGLLRKFRLAGYTGDVAWLQGGMQALWKGNRHLIDERSLPDDDEEGDAEVLRTRNLPQAAFQQTSTIIRPSPGSMTMPLPDSLPQPTQSTQTGGQASRLTAANPFYDNIRQNIELSQGITERIPLRLSPTIVSRTRELPFSWLRNIAKSAGHDEGTEALAMQFYRIELGEQRRLQGIMTHHSRQSGTADGSTTDETLPEGKRDGKPFPYSIVAGVEKGTKNRYRNIWPFEHSRVRLKDTDHDDYVNASFVYPLGTRRKFIATQGPLPSTFADFWSVVWQQEVHIILMLTKEYEGGSIKCGKYWSDGQYGPLRLKCISVCGTTDIEDSEGGGFFSAPHKDASGFVAAEDKENNLTIRRTFELSHVDHPELPPRNITQLQYLGWPDMDVPVNPRSLLRLLFEVDEMVDRDILTSGKPSPILLHCSAGVGRTGAFIMIDAALDGVRREIRNRVMAKGSPKAGTASLSNSSGSDGEAQSDSDAAMDVDSIRVRSPPVMPTPLQPSIQSQSTVLPPTPIPPSLRKETPAIPAVQTRTGPLATLHIGDKKHGQADIHVPLVPSNEIRAQRQASSHLSSSSAGPSKPPGISNSLLRRRMTRTLMQRPVKSDFTIADADSMFLDPTPDPAFAMDVHPLSRQVRNSNSSSGEGTTSSGDKPSGSLSSGSASDGRLTDPLQKAFAGMSSTDDSPGSPERVKVSRCKHRVGGSDGTGSGEGPGGSASESSRQSSSLSGGNTGGYSSSSSVGLGAMAGLAVASPSPSSGHSSLVPSRPSLSIANRGRHRTPRNLPMQRPSLLAPKPLHLKPQMPELTEGVETNVQSVPAPITGRAEPHASIASVRSNLSSSSSTDTTSHRNSLFSGHTTDTYDTPPSMHKASRSPSEEKSEQMSEWSVFDYTEPRELHGDDSPPLLSSLEEPLRQILEDMREQRMSLCQSLRQYVFVHNAIIEGALAVAEQEQKRLGLKIREVFDPDSPPLLPTEPSKSPIQTTGKRGASPTELMKEDKKGDVALAKRPSVKRGKSLSGGESSSSPASI</sequence>
<evidence type="ECO:0000259" key="4">
    <source>
        <dbReference type="PROSITE" id="PS50055"/>
    </source>
</evidence>
<feature type="region of interest" description="Disordered" evidence="3">
    <location>
        <begin position="1165"/>
        <end position="1230"/>
    </location>
</feature>
<feature type="compositionally biased region" description="Polar residues" evidence="3">
    <location>
        <begin position="387"/>
        <end position="398"/>
    </location>
</feature>
<dbReference type="GO" id="GO:0004725">
    <property type="term" value="F:protein tyrosine phosphatase activity"/>
    <property type="evidence" value="ECO:0007669"/>
    <property type="project" value="UniProtKB-EC"/>
</dbReference>
<feature type="compositionally biased region" description="Polar residues" evidence="3">
    <location>
        <begin position="1050"/>
        <end position="1065"/>
    </location>
</feature>
<evidence type="ECO:0000256" key="1">
    <source>
        <dbReference type="ARBA" id="ARBA00009649"/>
    </source>
</evidence>
<dbReference type="SMART" id="SM00194">
    <property type="entry name" value="PTPc"/>
    <property type="match status" value="1"/>
</dbReference>
<dbReference type="InterPro" id="IPR036873">
    <property type="entry name" value="Rhodanese-like_dom_sf"/>
</dbReference>